<organism evidence="2 3">
    <name type="scientific">Streptomyces rapamycinicus (strain ATCC 29253 / DSM 41530 / NRRL 5491 / AYB-994)</name>
    <name type="common">Streptomyces hygroscopicus (strain ATCC 29253)</name>
    <dbReference type="NCBI Taxonomy" id="1343740"/>
    <lineage>
        <taxon>Bacteria</taxon>
        <taxon>Bacillati</taxon>
        <taxon>Actinomycetota</taxon>
        <taxon>Actinomycetes</taxon>
        <taxon>Kitasatosporales</taxon>
        <taxon>Streptomycetaceae</taxon>
        <taxon>Streptomyces</taxon>
        <taxon>Streptomyces violaceusniger group</taxon>
    </lineage>
</organism>
<name>A0A3L8RNN3_STRRN</name>
<feature type="domain" description="DUF397" evidence="1">
    <location>
        <begin position="12"/>
        <end position="65"/>
    </location>
</feature>
<protein>
    <recommendedName>
        <fullName evidence="1">DUF397 domain-containing protein</fullName>
    </recommendedName>
</protein>
<evidence type="ECO:0000259" key="1">
    <source>
        <dbReference type="Pfam" id="PF04149"/>
    </source>
</evidence>
<dbReference type="RefSeq" id="WP_121824724.1">
    <property type="nucleotide sequence ID" value="NC_022785.1"/>
</dbReference>
<reference evidence="2 3" key="1">
    <citation type="journal article" date="2018" name="J. Biol. Chem.">
        <title>Discovery of the actinoplanic acid pathway in Streptomyces rapamycinicus reveals a genetically conserved synergism with rapamycin.</title>
        <authorList>
            <person name="Mrak P."/>
            <person name="Krastel P."/>
            <person name="Pivk Lukancic P."/>
            <person name="Tao J."/>
            <person name="Pistorius D."/>
            <person name="Moore C.M."/>
        </authorList>
    </citation>
    <scope>NUCLEOTIDE SEQUENCE [LARGE SCALE GENOMIC DNA]</scope>
    <source>
        <strain evidence="2 3">NRRL 5491</strain>
    </source>
</reference>
<evidence type="ECO:0000313" key="3">
    <source>
        <dbReference type="Proteomes" id="UP000281594"/>
    </source>
</evidence>
<dbReference type="Proteomes" id="UP000281594">
    <property type="component" value="Unassembled WGS sequence"/>
</dbReference>
<sequence>MIRNASALPGVVWCKSTYSDSNGGTCVEVADGIPAVVPVRDSKNPSGPALVFPPSSWASFISAVRAGEFHGV</sequence>
<dbReference type="AlphaFoldDB" id="A0A3L8RNN3"/>
<evidence type="ECO:0000313" key="2">
    <source>
        <dbReference type="EMBL" id="RLV81456.1"/>
    </source>
</evidence>
<gene>
    <name evidence="2" type="ORF">D3C57_123765</name>
</gene>
<proteinExistence type="predicted"/>
<dbReference type="InterPro" id="IPR007278">
    <property type="entry name" value="DUF397"/>
</dbReference>
<accession>A0A3L8RNN3</accession>
<dbReference type="Pfam" id="PF04149">
    <property type="entry name" value="DUF397"/>
    <property type="match status" value="1"/>
</dbReference>
<dbReference type="EMBL" id="QYCY01000001">
    <property type="protein sequence ID" value="RLV81456.1"/>
    <property type="molecule type" value="Genomic_DNA"/>
</dbReference>
<comment type="caution">
    <text evidence="2">The sequence shown here is derived from an EMBL/GenBank/DDBJ whole genome shotgun (WGS) entry which is preliminary data.</text>
</comment>